<gene>
    <name evidence="19" type="primary">akr1a1b</name>
</gene>
<dbReference type="CDD" id="cd19106">
    <property type="entry name" value="AKR_AKR1A1-4"/>
    <property type="match status" value="1"/>
</dbReference>
<dbReference type="GO" id="GO:0046185">
    <property type="term" value="P:aldehyde catabolic process"/>
    <property type="evidence" value="ECO:0007669"/>
    <property type="project" value="InterPro"/>
</dbReference>
<dbReference type="InterPro" id="IPR044481">
    <property type="entry name" value="AKR1A"/>
</dbReference>
<reference evidence="19" key="3">
    <citation type="submission" date="2025-09" db="UniProtKB">
        <authorList>
            <consortium name="Ensembl"/>
        </authorList>
    </citation>
    <scope>IDENTIFICATION</scope>
</reference>
<sequence length="330" mass="37457">SAATGDMNYFAVLNTGRKMPLLGLGTWKSQPGQVKQAVLWAFQSGYRHIDCAAVYGNEAEIGDALEETLGHDKILRREDVFITSKLWNSRHHPEDVEPTLLKTLRDLKVDYLDLYLIHWPYAFRRGDVNFPRKEDGTILYDDTHYKETWGAMEKLVGKGLVRAIGLSNFNSQQIDDILSVATIKPAVLQVESHPYLSQEDLLGHCRDRGLVLTAYSPLGSPDRAWKQPDEPVVLDEPVIAALAQKYNKSPAQIILRWQTQRGVVTIPKSVTESRIQENIQVFDFTLEAEEMQTISALNKGWRYIVPMIEVDGQRVPRDAGHPLYPFNLPY</sequence>
<name>A0A672YR93_9TELE</name>
<keyword evidence="20" id="KW-1185">Reference proteome</keyword>
<comment type="catalytic activity">
    <reaction evidence="13">
        <text>a primary alcohol + NADP(+) = an aldehyde + NADPH + H(+)</text>
        <dbReference type="Rhea" id="RHEA:15937"/>
        <dbReference type="ChEBI" id="CHEBI:15378"/>
        <dbReference type="ChEBI" id="CHEBI:15734"/>
        <dbReference type="ChEBI" id="CHEBI:17478"/>
        <dbReference type="ChEBI" id="CHEBI:57783"/>
        <dbReference type="ChEBI" id="CHEBI:58349"/>
        <dbReference type="EC" id="1.1.1.2"/>
    </reaction>
</comment>
<dbReference type="FunFam" id="3.20.20.100:FF:000006">
    <property type="entry name" value="Aldo-keto reductase family 1 member A1"/>
    <property type="match status" value="1"/>
</dbReference>
<feature type="domain" description="NADP-dependent oxidoreductase" evidence="18">
    <location>
        <begin position="22"/>
        <end position="298"/>
    </location>
</feature>
<proteinExistence type="inferred from homology"/>
<comment type="similarity">
    <text evidence="3">Belongs to the aldo/keto reductase family.</text>
</comment>
<dbReference type="InterPro" id="IPR023210">
    <property type="entry name" value="NADP_OxRdtase_dom"/>
</dbReference>
<evidence type="ECO:0000256" key="4">
    <source>
        <dbReference type="ARBA" id="ARBA00022475"/>
    </source>
</evidence>
<keyword evidence="8" id="KW-0472">Membrane</keyword>
<dbReference type="PIRSF" id="PIRSF000097">
    <property type="entry name" value="AKR"/>
    <property type="match status" value="1"/>
</dbReference>
<dbReference type="PANTHER" id="PTHR11732">
    <property type="entry name" value="ALDO/KETO REDUCTASE"/>
    <property type="match status" value="1"/>
</dbReference>
<evidence type="ECO:0000256" key="16">
    <source>
        <dbReference type="PIRSR" id="PIRSR000097-2"/>
    </source>
</evidence>
<evidence type="ECO:0000256" key="6">
    <source>
        <dbReference type="ARBA" id="ARBA00022857"/>
    </source>
</evidence>
<evidence type="ECO:0000259" key="18">
    <source>
        <dbReference type="Pfam" id="PF00248"/>
    </source>
</evidence>
<keyword evidence="6" id="KW-0521">NADP</keyword>
<feature type="site" description="Lowers pKa of active site Tyr" evidence="17">
    <location>
        <position position="85"/>
    </location>
</feature>
<evidence type="ECO:0000256" key="11">
    <source>
        <dbReference type="ARBA" id="ARBA00047706"/>
    </source>
</evidence>
<organism evidence="19 20">
    <name type="scientific">Sphaeramia orbicularis</name>
    <name type="common">orbiculate cardinalfish</name>
    <dbReference type="NCBI Taxonomy" id="375764"/>
    <lineage>
        <taxon>Eukaryota</taxon>
        <taxon>Metazoa</taxon>
        <taxon>Chordata</taxon>
        <taxon>Craniata</taxon>
        <taxon>Vertebrata</taxon>
        <taxon>Euteleostomi</taxon>
        <taxon>Actinopterygii</taxon>
        <taxon>Neopterygii</taxon>
        <taxon>Teleostei</taxon>
        <taxon>Neoteleostei</taxon>
        <taxon>Acanthomorphata</taxon>
        <taxon>Gobiaria</taxon>
        <taxon>Kurtiformes</taxon>
        <taxon>Apogonoidei</taxon>
        <taxon>Apogonidae</taxon>
        <taxon>Apogoninae</taxon>
        <taxon>Sphaeramia</taxon>
    </lineage>
</organism>
<evidence type="ECO:0000256" key="9">
    <source>
        <dbReference type="ARBA" id="ARBA00024074"/>
    </source>
</evidence>
<dbReference type="Pfam" id="PF00248">
    <property type="entry name" value="Aldo_ket_red"/>
    <property type="match status" value="1"/>
</dbReference>
<protein>
    <recommendedName>
        <fullName evidence="9">alcohol dehydrogenase (NADP(+))</fullName>
        <ecNumber evidence="9">1.1.1.2</ecNumber>
    </recommendedName>
    <alternativeName>
        <fullName evidence="10">S-nitroso-CoA reductase</fullName>
    </alternativeName>
</protein>
<reference evidence="19" key="1">
    <citation type="submission" date="2019-06" db="EMBL/GenBank/DDBJ databases">
        <authorList>
            <consortium name="Wellcome Sanger Institute Data Sharing"/>
        </authorList>
    </citation>
    <scope>NUCLEOTIDE SEQUENCE [LARGE SCALE GENOMIC DNA]</scope>
</reference>
<dbReference type="PROSITE" id="PS00798">
    <property type="entry name" value="ALDOKETO_REDUCTASE_1"/>
    <property type="match status" value="1"/>
</dbReference>
<dbReference type="Gene3D" id="3.20.20.100">
    <property type="entry name" value="NADP-dependent oxidoreductase domain"/>
    <property type="match status" value="1"/>
</dbReference>
<keyword evidence="5" id="KW-0963">Cytoplasm</keyword>
<evidence type="ECO:0000256" key="8">
    <source>
        <dbReference type="ARBA" id="ARBA00023136"/>
    </source>
</evidence>
<comment type="subcellular location">
    <subcellularLocation>
        <location evidence="1">Apical cell membrane</location>
    </subcellularLocation>
    <subcellularLocation>
        <location evidence="2">Cytoplasm</location>
        <location evidence="2">Cytosol</location>
    </subcellularLocation>
</comment>
<dbReference type="Proteomes" id="UP000472271">
    <property type="component" value="Chromosome 4"/>
</dbReference>
<dbReference type="PROSITE" id="PS00062">
    <property type="entry name" value="ALDOKETO_REDUCTASE_2"/>
    <property type="match status" value="1"/>
</dbReference>
<dbReference type="SUPFAM" id="SSF51430">
    <property type="entry name" value="NAD(P)-linked oxidoreductase"/>
    <property type="match status" value="1"/>
</dbReference>
<evidence type="ECO:0000256" key="13">
    <source>
        <dbReference type="ARBA" id="ARBA00048262"/>
    </source>
</evidence>
<dbReference type="EC" id="1.1.1.2" evidence="9"/>
<reference evidence="19" key="2">
    <citation type="submission" date="2025-08" db="UniProtKB">
        <authorList>
            <consortium name="Ensembl"/>
        </authorList>
    </citation>
    <scope>IDENTIFICATION</scope>
</reference>
<feature type="binding site" evidence="16">
    <location>
        <position position="118"/>
    </location>
    <ligand>
        <name>substrate</name>
    </ligand>
</feature>
<keyword evidence="7" id="KW-0560">Oxidoreductase</keyword>
<evidence type="ECO:0000256" key="5">
    <source>
        <dbReference type="ARBA" id="ARBA00022490"/>
    </source>
</evidence>
<comment type="function">
    <text evidence="14">Catalyzes the NADPH-dependent reduction of a wide variety of carbonyl-containing compounds to their corresponding alcohols. Displays enzymatic activity towards endogenous metabolites such as aromatic and aliphatic aldehydes, ketones, monosaccharides and bile acids. Acts as an aldehyde-detoxification enzyme. Also acts as an inhibitor of protein S-nitrosylation by mediating degradation of S-nitroso-coenzyme A (S-nitroso-CoA), a cofactor required to S-nitrosylate proteins. Also acts as a S-nitroso-glutathione reductase by catalyzing the NADPH-dependent reduction of S-nitrosoglutathione. Displays no reductase activity towards retinoids.</text>
</comment>
<evidence type="ECO:0000256" key="1">
    <source>
        <dbReference type="ARBA" id="ARBA00004221"/>
    </source>
</evidence>
<evidence type="ECO:0000313" key="19">
    <source>
        <dbReference type="Ensembl" id="ENSSORP00005007032.1"/>
    </source>
</evidence>
<evidence type="ECO:0000256" key="12">
    <source>
        <dbReference type="ARBA" id="ARBA00048207"/>
    </source>
</evidence>
<evidence type="ECO:0000256" key="10">
    <source>
        <dbReference type="ARBA" id="ARBA00044808"/>
    </source>
</evidence>
<keyword evidence="4" id="KW-1003">Cell membrane</keyword>
<accession>A0A672YR93</accession>
<dbReference type="GO" id="GO:0008106">
    <property type="term" value="F:alcohol dehydrogenase (NADP+) activity"/>
    <property type="evidence" value="ECO:0007669"/>
    <property type="project" value="UniProtKB-EC"/>
</dbReference>
<evidence type="ECO:0000256" key="2">
    <source>
        <dbReference type="ARBA" id="ARBA00004514"/>
    </source>
</evidence>
<evidence type="ECO:0000256" key="14">
    <source>
        <dbReference type="ARBA" id="ARBA00055218"/>
    </source>
</evidence>
<evidence type="ECO:0000256" key="15">
    <source>
        <dbReference type="PIRSR" id="PIRSR000097-1"/>
    </source>
</evidence>
<dbReference type="InterPro" id="IPR018170">
    <property type="entry name" value="Aldo/ket_reductase_CS"/>
</dbReference>
<dbReference type="InterPro" id="IPR036812">
    <property type="entry name" value="NAD(P)_OxRdtase_dom_sf"/>
</dbReference>
<dbReference type="PRINTS" id="PR00069">
    <property type="entry name" value="ALDKETRDTASE"/>
</dbReference>
<dbReference type="PROSITE" id="PS00063">
    <property type="entry name" value="ALDOKETO_REDUCTASE_3"/>
    <property type="match status" value="1"/>
</dbReference>
<dbReference type="GO" id="GO:0042593">
    <property type="term" value="P:glucose homeostasis"/>
    <property type="evidence" value="ECO:0007669"/>
    <property type="project" value="UniProtKB-ARBA"/>
</dbReference>
<dbReference type="GO" id="GO:0016324">
    <property type="term" value="C:apical plasma membrane"/>
    <property type="evidence" value="ECO:0007669"/>
    <property type="project" value="UniProtKB-SubCell"/>
</dbReference>
<comment type="catalytic activity">
    <reaction evidence="11">
        <text>S-nitroso-CoA + NADPH + H(+) = sulfinamide-CoA + NADP(+)</text>
        <dbReference type="Rhea" id="RHEA:78375"/>
        <dbReference type="ChEBI" id="CHEBI:15378"/>
        <dbReference type="ChEBI" id="CHEBI:57783"/>
        <dbReference type="ChEBI" id="CHEBI:58349"/>
        <dbReference type="ChEBI" id="CHEBI:145546"/>
        <dbReference type="ChEBI" id="CHEBI:145548"/>
    </reaction>
    <physiologicalReaction direction="left-to-right" evidence="11">
        <dbReference type="Rhea" id="RHEA:78376"/>
    </physiologicalReaction>
</comment>
<dbReference type="GO" id="GO:0005829">
    <property type="term" value="C:cytosol"/>
    <property type="evidence" value="ECO:0007669"/>
    <property type="project" value="UniProtKB-SubCell"/>
</dbReference>
<evidence type="ECO:0000313" key="20">
    <source>
        <dbReference type="Proteomes" id="UP000472271"/>
    </source>
</evidence>
<dbReference type="Ensembl" id="ENSSORT00005007294.1">
    <property type="protein sequence ID" value="ENSSORP00005007032.1"/>
    <property type="gene ID" value="ENSSORG00005002795.1"/>
</dbReference>
<evidence type="ECO:0000256" key="3">
    <source>
        <dbReference type="ARBA" id="ARBA00007905"/>
    </source>
</evidence>
<dbReference type="AlphaFoldDB" id="A0A672YR93"/>
<evidence type="ECO:0000256" key="7">
    <source>
        <dbReference type="ARBA" id="ARBA00023002"/>
    </source>
</evidence>
<evidence type="ECO:0000256" key="17">
    <source>
        <dbReference type="PIRSR" id="PIRSR000097-3"/>
    </source>
</evidence>
<dbReference type="InterPro" id="IPR020471">
    <property type="entry name" value="AKR"/>
</dbReference>
<comment type="catalytic activity">
    <reaction evidence="12">
        <text>S-nitrosoglutathione + NADPH + H(+) = S-(hydroxysulfenamide)glutathione + NADP(+)</text>
        <dbReference type="Rhea" id="RHEA:63500"/>
        <dbReference type="ChEBI" id="CHEBI:15378"/>
        <dbReference type="ChEBI" id="CHEBI:57783"/>
        <dbReference type="ChEBI" id="CHEBI:58349"/>
        <dbReference type="ChEBI" id="CHEBI:145544"/>
        <dbReference type="ChEBI" id="CHEBI:229723"/>
    </reaction>
</comment>
<feature type="active site" description="Proton donor" evidence="15">
    <location>
        <position position="55"/>
    </location>
</feature>